<keyword evidence="6" id="KW-0274">FAD</keyword>
<name>A0A1J1HWS3_9DIPT</name>
<dbReference type="GO" id="GO:0016651">
    <property type="term" value="F:oxidoreductase activity, acting on NAD(P)H"/>
    <property type="evidence" value="ECO:0007669"/>
    <property type="project" value="TreeGrafter"/>
</dbReference>
<dbReference type="Gene3D" id="2.102.10.10">
    <property type="entry name" value="Rieske [2Fe-2S] iron-sulphur domain"/>
    <property type="match status" value="1"/>
</dbReference>
<dbReference type="EMBL" id="CVRI01000030">
    <property type="protein sequence ID" value="CRK92520.1"/>
    <property type="molecule type" value="Genomic_DNA"/>
</dbReference>
<evidence type="ECO:0000313" key="11">
    <source>
        <dbReference type="EMBL" id="CRK92520.1"/>
    </source>
</evidence>
<sequence length="1012" mass="112115">MGLTYCKSLFSKSKTETSPPYQVNGQPSVAQPANAADFQISTVQNALDESQETTQTIATASVTHNRTSDAEENIEKIACNETVVIVGGGPCSQTCAENLRQNGFLGRIVMVCKERFLPYDRSRLSKFMNTTIEEAQLRNQTFYDENKIEVLLNVKATSLNTSSHEINLDSGKIIKYNKLFIATGSRPRRPNIPGVDLKNIFNLRDINEANEINLNLKKSSRVVILGSSFIAMEAAAYCVDKVAKVTIIGRGSVPLAEEFGESIGNRIMKMFESQNIQFIMHSGIDSFMAINQEEALSAVKLIDGQILKADLCIFGIGSELNTEFLHDSGLTVNSDGSIDTNSYLETNIPNIYVGGDIANSPIFTNQRSTIGHYALAQYHGKIAALNMIGMKTELKAVPYFFTVMFGKCITYTGHGSPSEIFIEGDLESMKFVAFYFDEAENVIGMASSQPDKSIAEFAEKLSQGQRFVKNDLSKLFDIDFYEDIKKSDVSKEEEIEKIVCNESELEDNSMREVEMEDEKKILLIKQNGKISAIGAKCGHYGAPLVMGALGEGRVRCPFHGACFNIETGDIEEFPGLDSIPCFQVKVEEGVVKVRAKKSDLKSDRRIQRKTSKVMNSNETFVIVGGGPSGQTCAETLRQNGYHGRIIMICKENFLPYDRVRVSKAMNKSIDDIQLRPKTFYDDNKIETFLNTEAVSLNASKNEITLSSNDIMKYDRIFIATGSRARKPNVPGSELKNIFTLRNINDANEIEEKLTSKSHVVILGSSFIGMESAAYCADKVAKVTIIGKHEVPLKELFGEAIGKRIMKLFESKNVEFLMRKKIKAFVGIENLVGVELTDGSKISADICIMGIGSELNTEFLHDSGLTVNSDGSIDTNSYLETNIPNIYVGGDIANSPIFTNQRSTIGHYALAQYHGKIAALNMIGMKTELKAVPYFFTVMFGKCITYTGHGSPSEIFIEGDLESMKFVAFYFDEAENVIGMASCQPDKSIAEFAEKLTQGYKFHKNDIEWVNEN</sequence>
<dbReference type="CDD" id="cd03478">
    <property type="entry name" value="Rieske_AIFL_N"/>
    <property type="match status" value="1"/>
</dbReference>
<dbReference type="InterPro" id="IPR017941">
    <property type="entry name" value="Rieske_2Fe-2S"/>
</dbReference>
<keyword evidence="7" id="KW-0560">Oxidoreductase</keyword>
<evidence type="ECO:0000256" key="5">
    <source>
        <dbReference type="ARBA" id="ARBA00022723"/>
    </source>
</evidence>
<keyword evidence="4" id="KW-0001">2Fe-2S</keyword>
<dbReference type="PRINTS" id="PR00368">
    <property type="entry name" value="FADPNR"/>
</dbReference>
<dbReference type="SUPFAM" id="SSF55424">
    <property type="entry name" value="FAD/NAD-linked reductases, dimerisation (C-terminal) domain"/>
    <property type="match status" value="2"/>
</dbReference>
<dbReference type="Pfam" id="PF00355">
    <property type="entry name" value="Rieske"/>
    <property type="match status" value="1"/>
</dbReference>
<dbReference type="InterPro" id="IPR036922">
    <property type="entry name" value="Rieske_2Fe-2S_sf"/>
</dbReference>
<dbReference type="PROSITE" id="PS51296">
    <property type="entry name" value="RIESKE"/>
    <property type="match status" value="1"/>
</dbReference>
<dbReference type="SUPFAM" id="SSF51905">
    <property type="entry name" value="FAD/NAD(P)-binding domain"/>
    <property type="match status" value="2"/>
</dbReference>
<dbReference type="InterPro" id="IPR050446">
    <property type="entry name" value="FAD-oxidoreductase/Apoptosis"/>
</dbReference>
<keyword evidence="8" id="KW-0408">Iron</keyword>
<dbReference type="AlphaFoldDB" id="A0A1J1HWS3"/>
<keyword evidence="12" id="KW-1185">Reference proteome</keyword>
<keyword evidence="3" id="KW-0285">Flavoprotein</keyword>
<dbReference type="FunFam" id="2.102.10.10:FF:000003">
    <property type="entry name" value="apoptosis-inducing factor 3 isoform X2"/>
    <property type="match status" value="1"/>
</dbReference>
<evidence type="ECO:0000256" key="3">
    <source>
        <dbReference type="ARBA" id="ARBA00022630"/>
    </source>
</evidence>
<reference evidence="11 12" key="1">
    <citation type="submission" date="2015-04" db="EMBL/GenBank/DDBJ databases">
        <authorList>
            <person name="Syromyatnikov M.Y."/>
            <person name="Popov V.N."/>
        </authorList>
    </citation>
    <scope>NUCLEOTIDE SEQUENCE [LARGE SCALE GENOMIC DNA]</scope>
</reference>
<evidence type="ECO:0000256" key="9">
    <source>
        <dbReference type="ARBA" id="ARBA00023014"/>
    </source>
</evidence>
<feature type="non-terminal residue" evidence="11">
    <location>
        <position position="1012"/>
    </location>
</feature>
<dbReference type="Gene3D" id="3.50.50.60">
    <property type="entry name" value="FAD/NAD(P)-binding domain"/>
    <property type="match status" value="4"/>
</dbReference>
<evidence type="ECO:0000256" key="8">
    <source>
        <dbReference type="ARBA" id="ARBA00023004"/>
    </source>
</evidence>
<dbReference type="InterPro" id="IPR016156">
    <property type="entry name" value="FAD/NAD-linked_Rdtase_dimer_sf"/>
</dbReference>
<dbReference type="GO" id="GO:0046872">
    <property type="term" value="F:metal ion binding"/>
    <property type="evidence" value="ECO:0007669"/>
    <property type="project" value="UniProtKB-KW"/>
</dbReference>
<dbReference type="PANTHER" id="PTHR43557:SF2">
    <property type="entry name" value="RIESKE DOMAIN-CONTAINING PROTEIN-RELATED"/>
    <property type="match status" value="1"/>
</dbReference>
<dbReference type="Pfam" id="PF07992">
    <property type="entry name" value="Pyr_redox_2"/>
    <property type="match status" value="2"/>
</dbReference>
<dbReference type="GO" id="GO:0051537">
    <property type="term" value="F:2 iron, 2 sulfur cluster binding"/>
    <property type="evidence" value="ECO:0007669"/>
    <property type="project" value="UniProtKB-KW"/>
</dbReference>
<dbReference type="InterPro" id="IPR023753">
    <property type="entry name" value="FAD/NAD-binding_dom"/>
</dbReference>
<keyword evidence="5" id="KW-0479">Metal-binding</keyword>
<dbReference type="PRINTS" id="PR00411">
    <property type="entry name" value="PNDRDTASEI"/>
</dbReference>
<feature type="domain" description="Rieske" evidence="10">
    <location>
        <begin position="497"/>
        <end position="593"/>
    </location>
</feature>
<evidence type="ECO:0000313" key="12">
    <source>
        <dbReference type="Proteomes" id="UP000183832"/>
    </source>
</evidence>
<comment type="cofactor">
    <cofactor evidence="1">
        <name>FAD</name>
        <dbReference type="ChEBI" id="CHEBI:57692"/>
    </cofactor>
</comment>
<evidence type="ECO:0000256" key="6">
    <source>
        <dbReference type="ARBA" id="ARBA00022827"/>
    </source>
</evidence>
<evidence type="ECO:0000259" key="10">
    <source>
        <dbReference type="PROSITE" id="PS51296"/>
    </source>
</evidence>
<dbReference type="Gene3D" id="3.30.390.30">
    <property type="match status" value="2"/>
</dbReference>
<evidence type="ECO:0000256" key="2">
    <source>
        <dbReference type="ARBA" id="ARBA00006442"/>
    </source>
</evidence>
<dbReference type="Proteomes" id="UP000183832">
    <property type="component" value="Unassembled WGS sequence"/>
</dbReference>
<evidence type="ECO:0000256" key="1">
    <source>
        <dbReference type="ARBA" id="ARBA00001974"/>
    </source>
</evidence>
<dbReference type="STRING" id="568069.A0A1J1HWS3"/>
<protein>
    <submittedName>
        <fullName evidence="11">CLUMA_CG006079, isoform A</fullName>
    </submittedName>
</protein>
<dbReference type="SUPFAM" id="SSF50022">
    <property type="entry name" value="ISP domain"/>
    <property type="match status" value="1"/>
</dbReference>
<evidence type="ECO:0000256" key="7">
    <source>
        <dbReference type="ARBA" id="ARBA00023002"/>
    </source>
</evidence>
<dbReference type="PANTHER" id="PTHR43557">
    <property type="entry name" value="APOPTOSIS-INDUCING FACTOR 1"/>
    <property type="match status" value="1"/>
</dbReference>
<evidence type="ECO:0000256" key="4">
    <source>
        <dbReference type="ARBA" id="ARBA00022714"/>
    </source>
</evidence>
<accession>A0A1J1HWS3</accession>
<dbReference type="GO" id="GO:0005737">
    <property type="term" value="C:cytoplasm"/>
    <property type="evidence" value="ECO:0007669"/>
    <property type="project" value="TreeGrafter"/>
</dbReference>
<proteinExistence type="inferred from homology"/>
<dbReference type="InterPro" id="IPR036188">
    <property type="entry name" value="FAD/NAD-bd_sf"/>
</dbReference>
<dbReference type="OrthoDB" id="432169at2759"/>
<keyword evidence="9" id="KW-0411">Iron-sulfur</keyword>
<gene>
    <name evidence="11" type="ORF">CLUMA_CG006079</name>
</gene>
<comment type="similarity">
    <text evidence="2">Belongs to the FAD-dependent oxidoreductase family.</text>
</comment>
<organism evidence="11 12">
    <name type="scientific">Clunio marinus</name>
    <dbReference type="NCBI Taxonomy" id="568069"/>
    <lineage>
        <taxon>Eukaryota</taxon>
        <taxon>Metazoa</taxon>
        <taxon>Ecdysozoa</taxon>
        <taxon>Arthropoda</taxon>
        <taxon>Hexapoda</taxon>
        <taxon>Insecta</taxon>
        <taxon>Pterygota</taxon>
        <taxon>Neoptera</taxon>
        <taxon>Endopterygota</taxon>
        <taxon>Diptera</taxon>
        <taxon>Nematocera</taxon>
        <taxon>Chironomoidea</taxon>
        <taxon>Chironomidae</taxon>
        <taxon>Clunio</taxon>
    </lineage>
</organism>